<dbReference type="PANTHER" id="PTHR13492">
    <property type="entry name" value="RING FINGER PROTEIN 37"/>
    <property type="match status" value="1"/>
</dbReference>
<evidence type="ECO:0000259" key="6">
    <source>
        <dbReference type="PROSITE" id="PS50089"/>
    </source>
</evidence>
<dbReference type="GO" id="GO:0005634">
    <property type="term" value="C:nucleus"/>
    <property type="evidence" value="ECO:0007669"/>
    <property type="project" value="TreeGrafter"/>
</dbReference>
<keyword evidence="9" id="KW-1185">Reference proteome</keyword>
<evidence type="ECO:0000313" key="9">
    <source>
        <dbReference type="Proteomes" id="UP001497482"/>
    </source>
</evidence>
<evidence type="ECO:0000256" key="5">
    <source>
        <dbReference type="SAM" id="MobiDB-lite"/>
    </source>
</evidence>
<dbReference type="InterPro" id="IPR003613">
    <property type="entry name" value="Ubox_domain"/>
</dbReference>
<dbReference type="PANTHER" id="PTHR13492:SF2">
    <property type="entry name" value="RING FINGER PROTEIN 37"/>
    <property type="match status" value="1"/>
</dbReference>
<dbReference type="Gene3D" id="3.30.40.10">
    <property type="entry name" value="Zinc/RING finger domain, C3HC4 (zinc finger)"/>
    <property type="match status" value="2"/>
</dbReference>
<feature type="region of interest" description="Disordered" evidence="5">
    <location>
        <begin position="258"/>
        <end position="342"/>
    </location>
</feature>
<sequence>MVVNLCLPQFLTSVQCNKLCADGYDVTNLISSDPAIRRRGFKLEYFLCPPLQVTLTFDFKVDLCRVDVELWPWGMDRGQASVNCRHEELWSRGGMQSLAAVTQLRVVLPFGGAASALGLKALSVWGQPARCCSAEVVERVQKVYEARERPTQAPVSVTSVCPPKIQKRSPTCQSFQVPEEFLDPITQEIMILPMLLPGGVAVDQSTLEEYQKREATWGRAPNDPFTGVPFTASSKPLPHPQLKSRIDHFLLQRGDLCKDGRLGRKDDSKNPLPSRLVAVEKDKRSSNAGGKEIQRFHCERVGKQDLNKSPKHKLEDREEARPPQEKRQRNEEAACSSHEQRMSASLDEALSSALQGRPSFTSNLCLNAQLDTKTLHQSQRRMTESSLHKDEKNCSACSSSISVYSKPDSLIYRLACGHFLCRSCLQRPAPNPTRTSTCSNVLCPTCHSSTPRSDIIRVHH</sequence>
<evidence type="ECO:0008006" key="10">
    <source>
        <dbReference type="Google" id="ProtNLM"/>
    </source>
</evidence>
<evidence type="ECO:0000256" key="2">
    <source>
        <dbReference type="ARBA" id="ARBA00022771"/>
    </source>
</evidence>
<feature type="compositionally biased region" description="Basic and acidic residues" evidence="5">
    <location>
        <begin position="292"/>
        <end position="332"/>
    </location>
</feature>
<evidence type="ECO:0000313" key="8">
    <source>
        <dbReference type="EMBL" id="CAL1615619.1"/>
    </source>
</evidence>
<dbReference type="PROSITE" id="PS50089">
    <property type="entry name" value="ZF_RING_2"/>
    <property type="match status" value="1"/>
</dbReference>
<dbReference type="InterPro" id="IPR039925">
    <property type="entry name" value="RNF37_RING-Ubox"/>
</dbReference>
<evidence type="ECO:0000256" key="1">
    <source>
        <dbReference type="ARBA" id="ARBA00022723"/>
    </source>
</evidence>
<evidence type="ECO:0000259" key="7">
    <source>
        <dbReference type="PROSITE" id="PS51698"/>
    </source>
</evidence>
<reference evidence="8 9" key="1">
    <citation type="submission" date="2024-04" db="EMBL/GenBank/DDBJ databases">
        <authorList>
            <person name="Waldvogel A.-M."/>
            <person name="Schoenle A."/>
        </authorList>
    </citation>
    <scope>NUCLEOTIDE SEQUENCE [LARGE SCALE GENOMIC DNA]</scope>
</reference>
<dbReference type="EMBL" id="OZ035831">
    <property type="protein sequence ID" value="CAL1615619.1"/>
    <property type="molecule type" value="Genomic_DNA"/>
</dbReference>
<feature type="domain" description="RING-type" evidence="6">
    <location>
        <begin position="394"/>
        <end position="447"/>
    </location>
</feature>
<dbReference type="CDD" id="cd16660">
    <property type="entry name" value="RING-Ubox_RNF37"/>
    <property type="match status" value="1"/>
</dbReference>
<dbReference type="GO" id="GO:0008270">
    <property type="term" value="F:zinc ion binding"/>
    <property type="evidence" value="ECO:0007669"/>
    <property type="project" value="UniProtKB-KW"/>
</dbReference>
<dbReference type="PROSITE" id="PS51698">
    <property type="entry name" value="U_BOX"/>
    <property type="match status" value="1"/>
</dbReference>
<dbReference type="SUPFAM" id="SSF57850">
    <property type="entry name" value="RING/U-box"/>
    <property type="match status" value="2"/>
</dbReference>
<name>A0AAV2MR45_KNICA</name>
<dbReference type="InterPro" id="IPR013083">
    <property type="entry name" value="Znf_RING/FYVE/PHD"/>
</dbReference>
<dbReference type="InterPro" id="IPR039847">
    <property type="entry name" value="Ubox5"/>
</dbReference>
<protein>
    <recommendedName>
        <fullName evidence="10">U-box domain containing 5</fullName>
    </recommendedName>
</protein>
<gene>
    <name evidence="8" type="ORF">KC01_LOCUS41537</name>
</gene>
<keyword evidence="3" id="KW-0862">Zinc</keyword>
<dbReference type="GO" id="GO:0034450">
    <property type="term" value="F:ubiquitin-ubiquitin ligase activity"/>
    <property type="evidence" value="ECO:0007669"/>
    <property type="project" value="TreeGrafter"/>
</dbReference>
<dbReference type="AlphaFoldDB" id="A0AAV2MR45"/>
<dbReference type="SMART" id="SM00504">
    <property type="entry name" value="Ubox"/>
    <property type="match status" value="1"/>
</dbReference>
<dbReference type="FunFam" id="3.30.40.10:FF:000163">
    <property type="entry name" value="Putative ring finger protein 37"/>
    <property type="match status" value="1"/>
</dbReference>
<feature type="compositionally biased region" description="Basic and acidic residues" evidence="5">
    <location>
        <begin position="258"/>
        <end position="269"/>
    </location>
</feature>
<accession>A0AAV2MR45</accession>
<keyword evidence="2 4" id="KW-0863">Zinc-finger</keyword>
<evidence type="ECO:0000256" key="3">
    <source>
        <dbReference type="ARBA" id="ARBA00022833"/>
    </source>
</evidence>
<dbReference type="InterPro" id="IPR045696">
    <property type="entry name" value="Ubox5_N"/>
</dbReference>
<dbReference type="Pfam" id="PF04564">
    <property type="entry name" value="U-box"/>
    <property type="match status" value="1"/>
</dbReference>
<dbReference type="Proteomes" id="UP001497482">
    <property type="component" value="Chromosome 9"/>
</dbReference>
<organism evidence="8 9">
    <name type="scientific">Knipowitschia caucasica</name>
    <name type="common">Caucasian dwarf goby</name>
    <name type="synonym">Pomatoschistus caucasicus</name>
    <dbReference type="NCBI Taxonomy" id="637954"/>
    <lineage>
        <taxon>Eukaryota</taxon>
        <taxon>Metazoa</taxon>
        <taxon>Chordata</taxon>
        <taxon>Craniata</taxon>
        <taxon>Vertebrata</taxon>
        <taxon>Euteleostomi</taxon>
        <taxon>Actinopterygii</taxon>
        <taxon>Neopterygii</taxon>
        <taxon>Teleostei</taxon>
        <taxon>Neoteleostei</taxon>
        <taxon>Acanthomorphata</taxon>
        <taxon>Gobiaria</taxon>
        <taxon>Gobiiformes</taxon>
        <taxon>Gobioidei</taxon>
        <taxon>Gobiidae</taxon>
        <taxon>Gobiinae</taxon>
        <taxon>Knipowitschia</taxon>
    </lineage>
</organism>
<feature type="domain" description="U-box" evidence="7">
    <location>
        <begin position="176"/>
        <end position="256"/>
    </location>
</feature>
<dbReference type="InterPro" id="IPR017907">
    <property type="entry name" value="Znf_RING_CS"/>
</dbReference>
<proteinExistence type="predicted"/>
<dbReference type="GO" id="GO:0000209">
    <property type="term" value="P:protein polyubiquitination"/>
    <property type="evidence" value="ECO:0007669"/>
    <property type="project" value="TreeGrafter"/>
</dbReference>
<dbReference type="GO" id="GO:0031625">
    <property type="term" value="F:ubiquitin protein ligase binding"/>
    <property type="evidence" value="ECO:0007669"/>
    <property type="project" value="TreeGrafter"/>
</dbReference>
<dbReference type="Pfam" id="PF19318">
    <property type="entry name" value="DUF5918"/>
    <property type="match status" value="1"/>
</dbReference>
<keyword evidence="1" id="KW-0479">Metal-binding</keyword>
<dbReference type="InterPro" id="IPR001841">
    <property type="entry name" value="Znf_RING"/>
</dbReference>
<dbReference type="PROSITE" id="PS00518">
    <property type="entry name" value="ZF_RING_1"/>
    <property type="match status" value="1"/>
</dbReference>
<evidence type="ECO:0000256" key="4">
    <source>
        <dbReference type="PROSITE-ProRule" id="PRU00175"/>
    </source>
</evidence>